<feature type="compositionally biased region" description="Pro residues" evidence="1">
    <location>
        <begin position="30"/>
        <end position="39"/>
    </location>
</feature>
<dbReference type="InterPro" id="IPR039432">
    <property type="entry name" value="SRP9_dom"/>
</dbReference>
<name>A0A317X6Y0_9EURO</name>
<dbReference type="STRING" id="1450535.A0A317X6Y0"/>
<evidence type="ECO:0000313" key="4">
    <source>
        <dbReference type="Proteomes" id="UP000246702"/>
    </source>
</evidence>
<dbReference type="Proteomes" id="UP000246702">
    <property type="component" value="Unassembled WGS sequence"/>
</dbReference>
<dbReference type="PANTHER" id="PTHR12834:SF12">
    <property type="entry name" value="SIGNAL RECOGNITION PARTICLE 9 KDA PROTEIN"/>
    <property type="match status" value="1"/>
</dbReference>
<feature type="compositionally biased region" description="Low complexity" evidence="1">
    <location>
        <begin position="40"/>
        <end position="67"/>
    </location>
</feature>
<dbReference type="GO" id="GO:0005786">
    <property type="term" value="C:signal recognition particle, endoplasmic reticulum targeting"/>
    <property type="evidence" value="ECO:0007669"/>
    <property type="project" value="TreeGrafter"/>
</dbReference>
<evidence type="ECO:0000256" key="1">
    <source>
        <dbReference type="SAM" id="MobiDB-lite"/>
    </source>
</evidence>
<sequence length="205" mass="21517">MPYLPTTQSYLEQSSLLLQAYPDTVRNPTQPTPTHPNPPTLTNQTQRITTKYTFPRTPTTTDPTPASEPKPRIATLELKTFHPGTGICLKYKTNKGAEVGRLITSLGKLAAGADVEGLGLGNTILSSGGVGVGGDKDGDKDVVMGDVSSGNQGVDGGEGGVGMGMVLRVLLGKQGKGGKEGRRGGRGRGDSSFRCILFLLMDLFV</sequence>
<organism evidence="3 4">
    <name type="scientific">Aspergillus sclerotioniger CBS 115572</name>
    <dbReference type="NCBI Taxonomy" id="1450535"/>
    <lineage>
        <taxon>Eukaryota</taxon>
        <taxon>Fungi</taxon>
        <taxon>Dikarya</taxon>
        <taxon>Ascomycota</taxon>
        <taxon>Pezizomycotina</taxon>
        <taxon>Eurotiomycetes</taxon>
        <taxon>Eurotiomycetidae</taxon>
        <taxon>Eurotiales</taxon>
        <taxon>Aspergillaceae</taxon>
        <taxon>Aspergillus</taxon>
        <taxon>Aspergillus subgen. Circumdati</taxon>
    </lineage>
</organism>
<dbReference type="OrthoDB" id="5419752at2759"/>
<dbReference type="GO" id="GO:0006614">
    <property type="term" value="P:SRP-dependent cotranslational protein targeting to membrane"/>
    <property type="evidence" value="ECO:0007669"/>
    <property type="project" value="InterPro"/>
</dbReference>
<dbReference type="InterPro" id="IPR039914">
    <property type="entry name" value="SRP9-like"/>
</dbReference>
<accession>A0A317X6Y0</accession>
<comment type="caution">
    <text evidence="3">The sequence shown here is derived from an EMBL/GenBank/DDBJ whole genome shotgun (WGS) entry which is preliminary data.</text>
</comment>
<feature type="domain" description="SRP9" evidence="2">
    <location>
        <begin position="44"/>
        <end position="111"/>
    </location>
</feature>
<keyword evidence="4" id="KW-1185">Reference proteome</keyword>
<proteinExistence type="predicted"/>
<dbReference type="PANTHER" id="PTHR12834">
    <property type="entry name" value="SIGNAL RECOGNITION PARTICLE 9 KDA PROTEIN"/>
    <property type="match status" value="1"/>
</dbReference>
<protein>
    <recommendedName>
        <fullName evidence="2">SRP9 domain-containing protein</fullName>
    </recommendedName>
</protein>
<evidence type="ECO:0000313" key="3">
    <source>
        <dbReference type="EMBL" id="PWY94333.1"/>
    </source>
</evidence>
<evidence type="ECO:0000259" key="2">
    <source>
        <dbReference type="Pfam" id="PF05486"/>
    </source>
</evidence>
<dbReference type="GeneID" id="37109102"/>
<dbReference type="Pfam" id="PF05486">
    <property type="entry name" value="SRP9-21"/>
    <property type="match status" value="1"/>
</dbReference>
<reference evidence="3 4" key="1">
    <citation type="submission" date="2016-12" db="EMBL/GenBank/DDBJ databases">
        <title>The genomes of Aspergillus section Nigri reveals drivers in fungal speciation.</title>
        <authorList>
            <consortium name="DOE Joint Genome Institute"/>
            <person name="Vesth T.C."/>
            <person name="Nybo J."/>
            <person name="Theobald S."/>
            <person name="Brandl J."/>
            <person name="Frisvad J.C."/>
            <person name="Nielsen K.F."/>
            <person name="Lyhne E.K."/>
            <person name="Kogle M.E."/>
            <person name="Kuo A."/>
            <person name="Riley R."/>
            <person name="Clum A."/>
            <person name="Nolan M."/>
            <person name="Lipzen A."/>
            <person name="Salamov A."/>
            <person name="Henrissat B."/>
            <person name="Wiebenga A."/>
            <person name="De Vries R.P."/>
            <person name="Grigoriev I.V."/>
            <person name="Mortensen U.H."/>
            <person name="Andersen M.R."/>
            <person name="Baker S.E."/>
        </authorList>
    </citation>
    <scope>NUCLEOTIDE SEQUENCE [LARGE SCALE GENOMIC DNA]</scope>
    <source>
        <strain evidence="3 4">CBS 115572</strain>
    </source>
</reference>
<dbReference type="AlphaFoldDB" id="A0A317X6Y0"/>
<dbReference type="RefSeq" id="XP_025471094.1">
    <property type="nucleotide sequence ID" value="XM_025606959.1"/>
</dbReference>
<gene>
    <name evidence="3" type="ORF">BO94DRAFT_328733</name>
</gene>
<dbReference type="EMBL" id="MSFK01000005">
    <property type="protein sequence ID" value="PWY94333.1"/>
    <property type="molecule type" value="Genomic_DNA"/>
</dbReference>
<feature type="region of interest" description="Disordered" evidence="1">
    <location>
        <begin position="23"/>
        <end position="71"/>
    </location>
</feature>